<reference evidence="2" key="4">
    <citation type="submission" date="2019-03" db="UniProtKB">
        <authorList>
            <consortium name="EnsemblPlants"/>
        </authorList>
    </citation>
    <scope>IDENTIFICATION</scope>
</reference>
<dbReference type="EnsemblPlants" id="AET3Gv20962100.8">
    <property type="protein sequence ID" value="AET3Gv20962100.8"/>
    <property type="gene ID" value="AET3Gv20962100"/>
</dbReference>
<protein>
    <submittedName>
        <fullName evidence="2">Uncharacterized protein</fullName>
    </submittedName>
</protein>
<dbReference type="AlphaFoldDB" id="A0A453GCK0"/>
<reference evidence="3" key="1">
    <citation type="journal article" date="2014" name="Science">
        <title>Ancient hybridizations among the ancestral genomes of bread wheat.</title>
        <authorList>
            <consortium name="International Wheat Genome Sequencing Consortium,"/>
            <person name="Marcussen T."/>
            <person name="Sandve S.R."/>
            <person name="Heier L."/>
            <person name="Spannagl M."/>
            <person name="Pfeifer M."/>
            <person name="Jakobsen K.S."/>
            <person name="Wulff B.B."/>
            <person name="Steuernagel B."/>
            <person name="Mayer K.F."/>
            <person name="Olsen O.A."/>
        </authorList>
    </citation>
    <scope>NUCLEOTIDE SEQUENCE [LARGE SCALE GENOMIC DNA]</scope>
    <source>
        <strain evidence="3">cv. AL8/78</strain>
    </source>
</reference>
<proteinExistence type="predicted"/>
<organism evidence="2 3">
    <name type="scientific">Aegilops tauschii subsp. strangulata</name>
    <name type="common">Goatgrass</name>
    <dbReference type="NCBI Taxonomy" id="200361"/>
    <lineage>
        <taxon>Eukaryota</taxon>
        <taxon>Viridiplantae</taxon>
        <taxon>Streptophyta</taxon>
        <taxon>Embryophyta</taxon>
        <taxon>Tracheophyta</taxon>
        <taxon>Spermatophyta</taxon>
        <taxon>Magnoliopsida</taxon>
        <taxon>Liliopsida</taxon>
        <taxon>Poales</taxon>
        <taxon>Poaceae</taxon>
        <taxon>BOP clade</taxon>
        <taxon>Pooideae</taxon>
        <taxon>Triticodae</taxon>
        <taxon>Triticeae</taxon>
        <taxon>Triticinae</taxon>
        <taxon>Aegilops</taxon>
    </lineage>
</organism>
<evidence type="ECO:0000256" key="1">
    <source>
        <dbReference type="SAM" id="MobiDB-lite"/>
    </source>
</evidence>
<reference evidence="2" key="5">
    <citation type="journal article" date="2021" name="G3 (Bethesda)">
        <title>Aegilops tauschii genome assembly Aet v5.0 features greater sequence contiguity and improved annotation.</title>
        <authorList>
            <person name="Wang L."/>
            <person name="Zhu T."/>
            <person name="Rodriguez J.C."/>
            <person name="Deal K.R."/>
            <person name="Dubcovsky J."/>
            <person name="McGuire P.E."/>
            <person name="Lux T."/>
            <person name="Spannagl M."/>
            <person name="Mayer K.F.X."/>
            <person name="Baldrich P."/>
            <person name="Meyers B.C."/>
            <person name="Huo N."/>
            <person name="Gu Y.Q."/>
            <person name="Zhou H."/>
            <person name="Devos K.M."/>
            <person name="Bennetzen J.L."/>
            <person name="Unver T."/>
            <person name="Budak H."/>
            <person name="Gulick P.J."/>
            <person name="Galiba G."/>
            <person name="Kalapos B."/>
            <person name="Nelson D.R."/>
            <person name="Li P."/>
            <person name="You F.M."/>
            <person name="Luo M.C."/>
            <person name="Dvorak J."/>
        </authorList>
    </citation>
    <scope>NUCLEOTIDE SEQUENCE [LARGE SCALE GENOMIC DNA]</scope>
    <source>
        <strain evidence="2">cv. AL8/78</strain>
    </source>
</reference>
<feature type="compositionally biased region" description="Basic and acidic residues" evidence="1">
    <location>
        <begin position="1"/>
        <end position="13"/>
    </location>
</feature>
<feature type="region of interest" description="Disordered" evidence="1">
    <location>
        <begin position="1"/>
        <end position="25"/>
    </location>
</feature>
<keyword evidence="3" id="KW-1185">Reference proteome</keyword>
<dbReference type="Gramene" id="AET3Gv20962100.8">
    <property type="protein sequence ID" value="AET3Gv20962100.8"/>
    <property type="gene ID" value="AET3Gv20962100"/>
</dbReference>
<accession>A0A453GCK0</accession>
<evidence type="ECO:0000313" key="2">
    <source>
        <dbReference type="EnsemblPlants" id="AET3Gv20962100.8"/>
    </source>
</evidence>
<dbReference type="Proteomes" id="UP000015105">
    <property type="component" value="Chromosome 3D"/>
</dbReference>
<name>A0A453GCK0_AEGTS</name>
<reference evidence="2" key="3">
    <citation type="journal article" date="2017" name="Nature">
        <title>Genome sequence of the progenitor of the wheat D genome Aegilops tauschii.</title>
        <authorList>
            <person name="Luo M.C."/>
            <person name="Gu Y.Q."/>
            <person name="Puiu D."/>
            <person name="Wang H."/>
            <person name="Twardziok S.O."/>
            <person name="Deal K.R."/>
            <person name="Huo N."/>
            <person name="Zhu T."/>
            <person name="Wang L."/>
            <person name="Wang Y."/>
            <person name="McGuire P.E."/>
            <person name="Liu S."/>
            <person name="Long H."/>
            <person name="Ramasamy R.K."/>
            <person name="Rodriguez J.C."/>
            <person name="Van S.L."/>
            <person name="Yuan L."/>
            <person name="Wang Z."/>
            <person name="Xia Z."/>
            <person name="Xiao L."/>
            <person name="Anderson O.D."/>
            <person name="Ouyang S."/>
            <person name="Liang Y."/>
            <person name="Zimin A.V."/>
            <person name="Pertea G."/>
            <person name="Qi P."/>
            <person name="Bennetzen J.L."/>
            <person name="Dai X."/>
            <person name="Dawson M.W."/>
            <person name="Muller H.G."/>
            <person name="Kugler K."/>
            <person name="Rivarola-Duarte L."/>
            <person name="Spannagl M."/>
            <person name="Mayer K.F.X."/>
            <person name="Lu F.H."/>
            <person name="Bevan M.W."/>
            <person name="Leroy P."/>
            <person name="Li P."/>
            <person name="You F.M."/>
            <person name="Sun Q."/>
            <person name="Liu Z."/>
            <person name="Lyons E."/>
            <person name="Wicker T."/>
            <person name="Salzberg S.L."/>
            <person name="Devos K.M."/>
            <person name="Dvorak J."/>
        </authorList>
    </citation>
    <scope>NUCLEOTIDE SEQUENCE [LARGE SCALE GENOMIC DNA]</scope>
    <source>
        <strain evidence="2">cv. AL8/78</strain>
    </source>
</reference>
<sequence length="93" mass="10360">RQEGLLGEQERPAPHRPIASTRGISSKAVEFQAEEGFDRQLRCPPPGGLKSWPPASPRRCCRPPASMMSSLPLVDPPRGTKIQDSNERLKFRI</sequence>
<reference evidence="3" key="2">
    <citation type="journal article" date="2017" name="Nat. Plants">
        <title>The Aegilops tauschii genome reveals multiple impacts of transposons.</title>
        <authorList>
            <person name="Zhao G."/>
            <person name="Zou C."/>
            <person name="Li K."/>
            <person name="Wang K."/>
            <person name="Li T."/>
            <person name="Gao L."/>
            <person name="Zhang X."/>
            <person name="Wang H."/>
            <person name="Yang Z."/>
            <person name="Liu X."/>
            <person name="Jiang W."/>
            <person name="Mao L."/>
            <person name="Kong X."/>
            <person name="Jiao Y."/>
            <person name="Jia J."/>
        </authorList>
    </citation>
    <scope>NUCLEOTIDE SEQUENCE [LARGE SCALE GENOMIC DNA]</scope>
    <source>
        <strain evidence="3">cv. AL8/78</strain>
    </source>
</reference>
<evidence type="ECO:0000313" key="3">
    <source>
        <dbReference type="Proteomes" id="UP000015105"/>
    </source>
</evidence>